<dbReference type="Proteomes" id="UP000332933">
    <property type="component" value="Unassembled WGS sequence"/>
</dbReference>
<organism evidence="2 3">
    <name type="scientific">Aphanomyces stellatus</name>
    <dbReference type="NCBI Taxonomy" id="120398"/>
    <lineage>
        <taxon>Eukaryota</taxon>
        <taxon>Sar</taxon>
        <taxon>Stramenopiles</taxon>
        <taxon>Oomycota</taxon>
        <taxon>Saprolegniomycetes</taxon>
        <taxon>Saprolegniales</taxon>
        <taxon>Verrucalvaceae</taxon>
        <taxon>Aphanomyces</taxon>
    </lineage>
</organism>
<evidence type="ECO:0000313" key="2">
    <source>
        <dbReference type="EMBL" id="VFT95640.1"/>
    </source>
</evidence>
<sequence length="387" mass="44112">MKTEASPAEDVEAALAAAKRMRQTQKMQRYRKRLVEKADVLRGQVVQMEAAVKEFMRRRRSLASSTQLPWKEVAKALESECNGVEAENKSLQSACHTHRVTILAMKHWVAAHVSSIPTSPRTSFGQSWRHVTLSGHPTSRRLGLDWITRQMHHNTDVVFQRCLFPPISSRDIVDDFVIEGEVDDHGLLFLWRDQRDVPLPLETVRDLFARPHFYNMLGGLKHDSRALASPDEAHVVATDTKMLEAFHGMLRYGHYIRGQEHVHYLSREFDTPDRCVFVAQNITDDELLHNDAIQCNRMDWYVLDRLGPTRTKLRALGMASQMATREGPVSLEDEAHSWGIEVQHGVDLESKERSIRHRINQIASVGTNSYNQDLELVTKEAGGVDPV</sequence>
<protein>
    <submittedName>
        <fullName evidence="2">Aste57867_18908 protein</fullName>
    </submittedName>
</protein>
<proteinExistence type="predicted"/>
<keyword evidence="3" id="KW-1185">Reference proteome</keyword>
<reference evidence="1" key="2">
    <citation type="submission" date="2019-06" db="EMBL/GenBank/DDBJ databases">
        <title>Genomics analysis of Aphanomyces spp. identifies a new class of oomycete effector associated with host adaptation.</title>
        <authorList>
            <person name="Gaulin E."/>
        </authorList>
    </citation>
    <scope>NUCLEOTIDE SEQUENCE</scope>
    <source>
        <strain evidence="1">CBS 578.67</strain>
    </source>
</reference>
<reference evidence="2 3" key="1">
    <citation type="submission" date="2019-03" db="EMBL/GenBank/DDBJ databases">
        <authorList>
            <person name="Gaulin E."/>
            <person name="Dumas B."/>
        </authorList>
    </citation>
    <scope>NUCLEOTIDE SEQUENCE [LARGE SCALE GENOMIC DNA]</scope>
    <source>
        <strain evidence="2">CBS 568.67</strain>
    </source>
</reference>
<gene>
    <name evidence="2" type="primary">Aste57867_18908</name>
    <name evidence="1" type="ORF">As57867_018844</name>
    <name evidence="2" type="ORF">ASTE57867_18908</name>
</gene>
<name>A0A485LBA0_9STRA</name>
<evidence type="ECO:0000313" key="3">
    <source>
        <dbReference type="Proteomes" id="UP000332933"/>
    </source>
</evidence>
<evidence type="ECO:0000313" key="1">
    <source>
        <dbReference type="EMBL" id="KAF0689671.1"/>
    </source>
</evidence>
<dbReference type="AlphaFoldDB" id="A0A485LBA0"/>
<dbReference type="EMBL" id="VJMH01006423">
    <property type="protein sequence ID" value="KAF0689671.1"/>
    <property type="molecule type" value="Genomic_DNA"/>
</dbReference>
<accession>A0A485LBA0</accession>
<dbReference type="EMBL" id="CAADRA010006444">
    <property type="protein sequence ID" value="VFT95640.1"/>
    <property type="molecule type" value="Genomic_DNA"/>
</dbReference>